<dbReference type="EMBL" id="BAQD01000003">
    <property type="protein sequence ID" value="GBQ05057.1"/>
    <property type="molecule type" value="Genomic_DNA"/>
</dbReference>
<evidence type="ECO:0000313" key="5">
    <source>
        <dbReference type="Proteomes" id="UP001062901"/>
    </source>
</evidence>
<comment type="caution">
    <text evidence="4">The sequence shown here is derived from an EMBL/GenBank/DDBJ whole genome shotgun (WGS) entry which is preliminary data.</text>
</comment>
<evidence type="ECO:0000313" key="4">
    <source>
        <dbReference type="EMBL" id="GBQ05057.1"/>
    </source>
</evidence>
<name>A0ABQ0NWG0_9PROT</name>
<proteinExistence type="predicted"/>
<comment type="pathway">
    <text evidence="1">Cofactor biosynthesis; pyrroloquinoline quinone biosynthesis.</text>
</comment>
<dbReference type="Pfam" id="PF05402">
    <property type="entry name" value="PqqD"/>
    <property type="match status" value="1"/>
</dbReference>
<dbReference type="NCBIfam" id="TIGR03859">
    <property type="entry name" value="PQQ_PqqD"/>
    <property type="match status" value="1"/>
</dbReference>
<accession>A0ABQ0NWG0</accession>
<keyword evidence="5" id="KW-1185">Reference proteome</keyword>
<evidence type="ECO:0000256" key="1">
    <source>
        <dbReference type="ARBA" id="ARBA00004886"/>
    </source>
</evidence>
<reference evidence="4" key="1">
    <citation type="submission" date="2013-04" db="EMBL/GenBank/DDBJ databases">
        <title>The genome sequencing project of 58 acetic acid bacteria.</title>
        <authorList>
            <person name="Okamoto-Kainuma A."/>
            <person name="Ishikawa M."/>
            <person name="Umino S."/>
            <person name="Koizumi Y."/>
            <person name="Shiwa Y."/>
            <person name="Yoshikawa H."/>
            <person name="Matsutani M."/>
            <person name="Matsushita K."/>
        </authorList>
    </citation>
    <scope>NUCLEOTIDE SEQUENCE</scope>
    <source>
        <strain evidence="4">DSM 15669</strain>
    </source>
</reference>
<dbReference type="RefSeq" id="WP_018979824.1">
    <property type="nucleotide sequence ID" value="NZ_BAQD01000003.1"/>
</dbReference>
<dbReference type="Proteomes" id="UP001062901">
    <property type="component" value="Unassembled WGS sequence"/>
</dbReference>
<dbReference type="InterPro" id="IPR041881">
    <property type="entry name" value="PqqD_sf"/>
</dbReference>
<dbReference type="Gene3D" id="1.10.10.1150">
    <property type="entry name" value="Coenzyme PQQ synthesis protein D (PqqD)"/>
    <property type="match status" value="1"/>
</dbReference>
<evidence type="ECO:0000256" key="3">
    <source>
        <dbReference type="ARBA" id="ARBA00022905"/>
    </source>
</evidence>
<comment type="subunit">
    <text evidence="2">Monomer. Interacts with PqqE.</text>
</comment>
<protein>
    <submittedName>
        <fullName evidence="4">Pyrrolo-quinoline quinone synthesis protein PqqD</fullName>
    </submittedName>
</protein>
<evidence type="ECO:0000256" key="2">
    <source>
        <dbReference type="ARBA" id="ARBA00011741"/>
    </source>
</evidence>
<dbReference type="InterPro" id="IPR008792">
    <property type="entry name" value="PQQD"/>
</dbReference>
<dbReference type="InterPro" id="IPR022479">
    <property type="entry name" value="PqqD_bac"/>
</dbReference>
<gene>
    <name evidence="4" type="ORF">AA15669_0282</name>
</gene>
<sequence length="92" mass="10365">MSSVTLSSVPRFTRGYRLQHDTVRQQWIIQAPERALIADPIAATILRYVDNTRSVDVIVDALCQSFDASRETITHDVLALLSELVEKGILRL</sequence>
<organism evidence="4 5">
    <name type="scientific">Saccharibacter floricola DSM 15669</name>
    <dbReference type="NCBI Taxonomy" id="1123227"/>
    <lineage>
        <taxon>Bacteria</taxon>
        <taxon>Pseudomonadati</taxon>
        <taxon>Pseudomonadota</taxon>
        <taxon>Alphaproteobacteria</taxon>
        <taxon>Acetobacterales</taxon>
        <taxon>Acetobacteraceae</taxon>
        <taxon>Saccharibacter</taxon>
    </lineage>
</organism>
<keyword evidence="3" id="KW-0884">PQQ biosynthesis</keyword>